<feature type="chain" id="PRO_5002813096" evidence="4">
    <location>
        <begin position="21"/>
        <end position="265"/>
    </location>
</feature>
<comment type="similarity">
    <text evidence="3">Belongs to the TO family.</text>
</comment>
<dbReference type="InterPro" id="IPR038606">
    <property type="entry name" value="To_sf"/>
</dbReference>
<sequence length="265" mass="29631">MASVLSAFIVVVTLLGVSLAAEEGFTLPPVEYKPITKLAADIPTCRQEDANINECIKQGFQQLTPRLKNGISDLNIPPMDPFLLGKSSYNYNSGVLQGRIAMRNVVVHGLSEGIIDKVDYRLKNNHVRLEMLSHIPQMLAEGAYKADIKLNDMKITPKGTFNITLTNVSMKSRSSGELYERDGHTYLRLAKLEAEPKVGDMRIYANGLVPDPALNDVILDFINQYWRQLYQAMLPETMAIWEPLMLKAGNDFFAALPFDLLVTKD</sequence>
<dbReference type="eggNOG" id="ENOG502S5NE">
    <property type="taxonomic scope" value="Eukaryota"/>
</dbReference>
<gene>
    <name evidence="5" type="primary">Dgri\GH25091</name>
    <name evidence="5" type="ORF">Dgri_GH25091</name>
</gene>
<evidence type="ECO:0000256" key="4">
    <source>
        <dbReference type="SAM" id="SignalP"/>
    </source>
</evidence>
<dbReference type="OMA" id="DMRIYAN"/>
<dbReference type="Gene3D" id="3.15.10.30">
    <property type="entry name" value="Haemolymph juvenile hormone binding protein"/>
    <property type="match status" value="1"/>
</dbReference>
<dbReference type="Proteomes" id="UP000001070">
    <property type="component" value="Unassembled WGS sequence"/>
</dbReference>
<evidence type="ECO:0000313" key="6">
    <source>
        <dbReference type="Proteomes" id="UP000001070"/>
    </source>
</evidence>
<dbReference type="PANTHER" id="PTHR11008">
    <property type="entry name" value="PROTEIN TAKEOUT-LIKE PROTEIN"/>
    <property type="match status" value="1"/>
</dbReference>
<dbReference type="KEGG" id="dgr:6570070"/>
<keyword evidence="2" id="KW-0090">Biological rhythms</keyword>
<dbReference type="SMR" id="B4JZC8"/>
<evidence type="ECO:0000256" key="3">
    <source>
        <dbReference type="ARBA" id="ARBA00060902"/>
    </source>
</evidence>
<evidence type="ECO:0000256" key="1">
    <source>
        <dbReference type="ARBA" id="ARBA00022729"/>
    </source>
</evidence>
<proteinExistence type="inferred from homology"/>
<dbReference type="EMBL" id="CH916379">
    <property type="protein sequence ID" value="EDV94050.1"/>
    <property type="molecule type" value="Genomic_DNA"/>
</dbReference>
<evidence type="ECO:0000313" key="5">
    <source>
        <dbReference type="EMBL" id="EDV94050.1"/>
    </source>
</evidence>
<dbReference type="AlphaFoldDB" id="B4JZC8"/>
<reference evidence="5 6" key="1">
    <citation type="journal article" date="2007" name="Nature">
        <title>Evolution of genes and genomes on the Drosophila phylogeny.</title>
        <authorList>
            <consortium name="Drosophila 12 Genomes Consortium"/>
            <person name="Clark A.G."/>
            <person name="Eisen M.B."/>
            <person name="Smith D.R."/>
            <person name="Bergman C.M."/>
            <person name="Oliver B."/>
            <person name="Markow T.A."/>
            <person name="Kaufman T.C."/>
            <person name="Kellis M."/>
            <person name="Gelbart W."/>
            <person name="Iyer V.N."/>
            <person name="Pollard D.A."/>
            <person name="Sackton T.B."/>
            <person name="Larracuente A.M."/>
            <person name="Singh N.D."/>
            <person name="Abad J.P."/>
            <person name="Abt D.N."/>
            <person name="Adryan B."/>
            <person name="Aguade M."/>
            <person name="Akashi H."/>
            <person name="Anderson W.W."/>
            <person name="Aquadro C.F."/>
            <person name="Ardell D.H."/>
            <person name="Arguello R."/>
            <person name="Artieri C.G."/>
            <person name="Barbash D.A."/>
            <person name="Barker D."/>
            <person name="Barsanti P."/>
            <person name="Batterham P."/>
            <person name="Batzoglou S."/>
            <person name="Begun D."/>
            <person name="Bhutkar A."/>
            <person name="Blanco E."/>
            <person name="Bosak S.A."/>
            <person name="Bradley R.K."/>
            <person name="Brand A.D."/>
            <person name="Brent M.R."/>
            <person name="Brooks A.N."/>
            <person name="Brown R.H."/>
            <person name="Butlin R.K."/>
            <person name="Caggese C."/>
            <person name="Calvi B.R."/>
            <person name="Bernardo de Carvalho A."/>
            <person name="Caspi A."/>
            <person name="Castrezana S."/>
            <person name="Celniker S.E."/>
            <person name="Chang J.L."/>
            <person name="Chapple C."/>
            <person name="Chatterji S."/>
            <person name="Chinwalla A."/>
            <person name="Civetta A."/>
            <person name="Clifton S.W."/>
            <person name="Comeron J.M."/>
            <person name="Costello J.C."/>
            <person name="Coyne J.A."/>
            <person name="Daub J."/>
            <person name="David R.G."/>
            <person name="Delcher A.L."/>
            <person name="Delehaunty K."/>
            <person name="Do C.B."/>
            <person name="Ebling H."/>
            <person name="Edwards K."/>
            <person name="Eickbush T."/>
            <person name="Evans J.D."/>
            <person name="Filipski A."/>
            <person name="Findeiss S."/>
            <person name="Freyhult E."/>
            <person name="Fulton L."/>
            <person name="Fulton R."/>
            <person name="Garcia A.C."/>
            <person name="Gardiner A."/>
            <person name="Garfield D.A."/>
            <person name="Garvin B.E."/>
            <person name="Gibson G."/>
            <person name="Gilbert D."/>
            <person name="Gnerre S."/>
            <person name="Godfrey J."/>
            <person name="Good R."/>
            <person name="Gotea V."/>
            <person name="Gravely B."/>
            <person name="Greenberg A.J."/>
            <person name="Griffiths-Jones S."/>
            <person name="Gross S."/>
            <person name="Guigo R."/>
            <person name="Gustafson E.A."/>
            <person name="Haerty W."/>
            <person name="Hahn M.W."/>
            <person name="Halligan D.L."/>
            <person name="Halpern A.L."/>
            <person name="Halter G.M."/>
            <person name="Han M.V."/>
            <person name="Heger A."/>
            <person name="Hillier L."/>
            <person name="Hinrichs A.S."/>
            <person name="Holmes I."/>
            <person name="Hoskins R.A."/>
            <person name="Hubisz M.J."/>
            <person name="Hultmark D."/>
            <person name="Huntley M.A."/>
            <person name="Jaffe D.B."/>
            <person name="Jagadeeshan S."/>
            <person name="Jeck W.R."/>
            <person name="Johnson J."/>
            <person name="Jones C.D."/>
            <person name="Jordan W.C."/>
            <person name="Karpen G.H."/>
            <person name="Kataoka E."/>
            <person name="Keightley P.D."/>
            <person name="Kheradpour P."/>
            <person name="Kirkness E.F."/>
            <person name="Koerich L.B."/>
            <person name="Kristiansen K."/>
            <person name="Kudrna D."/>
            <person name="Kulathinal R.J."/>
            <person name="Kumar S."/>
            <person name="Kwok R."/>
            <person name="Lander E."/>
            <person name="Langley C.H."/>
            <person name="Lapoint R."/>
            <person name="Lazzaro B.P."/>
            <person name="Lee S.J."/>
            <person name="Levesque L."/>
            <person name="Li R."/>
            <person name="Lin C.F."/>
            <person name="Lin M.F."/>
            <person name="Lindblad-Toh K."/>
            <person name="Llopart A."/>
            <person name="Long M."/>
            <person name="Low L."/>
            <person name="Lozovsky E."/>
            <person name="Lu J."/>
            <person name="Luo M."/>
            <person name="Machado C.A."/>
            <person name="Makalowski W."/>
            <person name="Marzo M."/>
            <person name="Matsuda M."/>
            <person name="Matzkin L."/>
            <person name="McAllister B."/>
            <person name="McBride C.S."/>
            <person name="McKernan B."/>
            <person name="McKernan K."/>
            <person name="Mendez-Lago M."/>
            <person name="Minx P."/>
            <person name="Mollenhauer M.U."/>
            <person name="Montooth K."/>
            <person name="Mount S.M."/>
            <person name="Mu X."/>
            <person name="Myers E."/>
            <person name="Negre B."/>
            <person name="Newfeld S."/>
            <person name="Nielsen R."/>
            <person name="Noor M.A."/>
            <person name="O'Grady P."/>
            <person name="Pachter L."/>
            <person name="Papaceit M."/>
            <person name="Parisi M.J."/>
            <person name="Parisi M."/>
            <person name="Parts L."/>
            <person name="Pedersen J.S."/>
            <person name="Pesole G."/>
            <person name="Phillippy A.M."/>
            <person name="Ponting C.P."/>
            <person name="Pop M."/>
            <person name="Porcelli D."/>
            <person name="Powell J.R."/>
            <person name="Prohaska S."/>
            <person name="Pruitt K."/>
            <person name="Puig M."/>
            <person name="Quesneville H."/>
            <person name="Ram K.R."/>
            <person name="Rand D."/>
            <person name="Rasmussen M.D."/>
            <person name="Reed L.K."/>
            <person name="Reenan R."/>
            <person name="Reily A."/>
            <person name="Remington K.A."/>
            <person name="Rieger T.T."/>
            <person name="Ritchie M.G."/>
            <person name="Robin C."/>
            <person name="Rogers Y.H."/>
            <person name="Rohde C."/>
            <person name="Rozas J."/>
            <person name="Rubenfield M.J."/>
            <person name="Ruiz A."/>
            <person name="Russo S."/>
            <person name="Salzberg S.L."/>
            <person name="Sanchez-Gracia A."/>
            <person name="Saranga D.J."/>
            <person name="Sato H."/>
            <person name="Schaeffer S.W."/>
            <person name="Schatz M.C."/>
            <person name="Schlenke T."/>
            <person name="Schwartz R."/>
            <person name="Segarra C."/>
            <person name="Singh R.S."/>
            <person name="Sirot L."/>
            <person name="Sirota M."/>
            <person name="Sisneros N.B."/>
            <person name="Smith C.D."/>
            <person name="Smith T.F."/>
            <person name="Spieth J."/>
            <person name="Stage D.E."/>
            <person name="Stark A."/>
            <person name="Stephan W."/>
            <person name="Strausberg R.L."/>
            <person name="Strempel S."/>
            <person name="Sturgill D."/>
            <person name="Sutton G."/>
            <person name="Sutton G.G."/>
            <person name="Tao W."/>
            <person name="Teichmann S."/>
            <person name="Tobari Y.N."/>
            <person name="Tomimura Y."/>
            <person name="Tsolas J.M."/>
            <person name="Valente V.L."/>
            <person name="Venter E."/>
            <person name="Venter J.C."/>
            <person name="Vicario S."/>
            <person name="Vieira F.G."/>
            <person name="Vilella A.J."/>
            <person name="Villasante A."/>
            <person name="Walenz B."/>
            <person name="Wang J."/>
            <person name="Wasserman M."/>
            <person name="Watts T."/>
            <person name="Wilson D."/>
            <person name="Wilson R.K."/>
            <person name="Wing R.A."/>
            <person name="Wolfner M.F."/>
            <person name="Wong A."/>
            <person name="Wong G.K."/>
            <person name="Wu C.I."/>
            <person name="Wu G."/>
            <person name="Yamamoto D."/>
            <person name="Yang H.P."/>
            <person name="Yang S.P."/>
            <person name="Yorke J.A."/>
            <person name="Yoshida K."/>
            <person name="Zdobnov E."/>
            <person name="Zhang P."/>
            <person name="Zhang Y."/>
            <person name="Zimin A.V."/>
            <person name="Baldwin J."/>
            <person name="Abdouelleil A."/>
            <person name="Abdulkadir J."/>
            <person name="Abebe A."/>
            <person name="Abera B."/>
            <person name="Abreu J."/>
            <person name="Acer S.C."/>
            <person name="Aftuck L."/>
            <person name="Alexander A."/>
            <person name="An P."/>
            <person name="Anderson E."/>
            <person name="Anderson S."/>
            <person name="Arachi H."/>
            <person name="Azer M."/>
            <person name="Bachantsang P."/>
            <person name="Barry A."/>
            <person name="Bayul T."/>
            <person name="Berlin A."/>
            <person name="Bessette D."/>
            <person name="Bloom T."/>
            <person name="Blye J."/>
            <person name="Boguslavskiy L."/>
            <person name="Bonnet C."/>
            <person name="Boukhgalter B."/>
            <person name="Bourzgui I."/>
            <person name="Brown A."/>
            <person name="Cahill P."/>
            <person name="Channer S."/>
            <person name="Cheshatsang Y."/>
            <person name="Chuda L."/>
            <person name="Citroen M."/>
            <person name="Collymore A."/>
            <person name="Cooke P."/>
            <person name="Costello M."/>
            <person name="D'Aco K."/>
            <person name="Daza R."/>
            <person name="De Haan G."/>
            <person name="DeGray S."/>
            <person name="DeMaso C."/>
            <person name="Dhargay N."/>
            <person name="Dooley K."/>
            <person name="Dooley E."/>
            <person name="Doricent M."/>
            <person name="Dorje P."/>
            <person name="Dorjee K."/>
            <person name="Dupes A."/>
            <person name="Elong R."/>
            <person name="Falk J."/>
            <person name="Farina A."/>
            <person name="Faro S."/>
            <person name="Ferguson D."/>
            <person name="Fisher S."/>
            <person name="Foley C.D."/>
            <person name="Franke A."/>
            <person name="Friedrich D."/>
            <person name="Gadbois L."/>
            <person name="Gearin G."/>
            <person name="Gearin C.R."/>
            <person name="Giannoukos G."/>
            <person name="Goode T."/>
            <person name="Graham J."/>
            <person name="Grandbois E."/>
            <person name="Grewal S."/>
            <person name="Gyaltsen K."/>
            <person name="Hafez N."/>
            <person name="Hagos B."/>
            <person name="Hall J."/>
            <person name="Henson C."/>
            <person name="Hollinger A."/>
            <person name="Honan T."/>
            <person name="Huard M.D."/>
            <person name="Hughes L."/>
            <person name="Hurhula B."/>
            <person name="Husby M.E."/>
            <person name="Kamat A."/>
            <person name="Kanga B."/>
            <person name="Kashin S."/>
            <person name="Khazanovich D."/>
            <person name="Kisner P."/>
            <person name="Lance K."/>
            <person name="Lara M."/>
            <person name="Lee W."/>
            <person name="Lennon N."/>
            <person name="Letendre F."/>
            <person name="LeVine R."/>
            <person name="Lipovsky A."/>
            <person name="Liu X."/>
            <person name="Liu J."/>
            <person name="Liu S."/>
            <person name="Lokyitsang T."/>
            <person name="Lokyitsang Y."/>
            <person name="Lubonja R."/>
            <person name="Lui A."/>
            <person name="MacDonald P."/>
            <person name="Magnisalis V."/>
            <person name="Maru K."/>
            <person name="Matthews C."/>
            <person name="McCusker W."/>
            <person name="McDonough S."/>
            <person name="Mehta T."/>
            <person name="Meldrim J."/>
            <person name="Meneus L."/>
            <person name="Mihai O."/>
            <person name="Mihalev A."/>
            <person name="Mihova T."/>
            <person name="Mittelman R."/>
            <person name="Mlenga V."/>
            <person name="Montmayeur A."/>
            <person name="Mulrain L."/>
            <person name="Navidi A."/>
            <person name="Naylor J."/>
            <person name="Negash T."/>
            <person name="Nguyen T."/>
            <person name="Nguyen N."/>
            <person name="Nicol R."/>
            <person name="Norbu C."/>
            <person name="Norbu N."/>
            <person name="Novod N."/>
            <person name="O'Neill B."/>
            <person name="Osman S."/>
            <person name="Markiewicz E."/>
            <person name="Oyono O.L."/>
            <person name="Patti C."/>
            <person name="Phunkhang P."/>
            <person name="Pierre F."/>
            <person name="Priest M."/>
            <person name="Raghuraman S."/>
            <person name="Rege F."/>
            <person name="Reyes R."/>
            <person name="Rise C."/>
            <person name="Rogov P."/>
            <person name="Ross K."/>
            <person name="Ryan E."/>
            <person name="Settipalli S."/>
            <person name="Shea T."/>
            <person name="Sherpa N."/>
            <person name="Shi L."/>
            <person name="Shih D."/>
            <person name="Sparrow T."/>
            <person name="Spaulding J."/>
            <person name="Stalker J."/>
            <person name="Stange-Thomann N."/>
            <person name="Stavropoulos S."/>
            <person name="Stone C."/>
            <person name="Strader C."/>
            <person name="Tesfaye S."/>
            <person name="Thomson T."/>
            <person name="Thoulutsang Y."/>
            <person name="Thoulutsang D."/>
            <person name="Topham K."/>
            <person name="Topping I."/>
            <person name="Tsamla T."/>
            <person name="Vassiliev H."/>
            <person name="Vo A."/>
            <person name="Wangchuk T."/>
            <person name="Wangdi T."/>
            <person name="Weiand M."/>
            <person name="Wilkinson J."/>
            <person name="Wilson A."/>
            <person name="Yadav S."/>
            <person name="Young G."/>
            <person name="Yu Q."/>
            <person name="Zembek L."/>
            <person name="Zhong D."/>
            <person name="Zimmer A."/>
            <person name="Zwirko Z."/>
            <person name="Jaffe D.B."/>
            <person name="Alvarez P."/>
            <person name="Brockman W."/>
            <person name="Butler J."/>
            <person name="Chin C."/>
            <person name="Gnerre S."/>
            <person name="Grabherr M."/>
            <person name="Kleber M."/>
            <person name="Mauceli E."/>
            <person name="MacCallum I."/>
        </authorList>
    </citation>
    <scope>NUCLEOTIDE SEQUENCE [LARGE SCALE GENOMIC DNA]</scope>
    <source>
        <strain evidence="6">Tucson 15287-2541.00</strain>
    </source>
</reference>
<dbReference type="FunCoup" id="B4JZC8">
    <property type="interactions" value="52"/>
</dbReference>
<name>B4JZC8_DROGR</name>
<evidence type="ECO:0000256" key="2">
    <source>
        <dbReference type="ARBA" id="ARBA00023108"/>
    </source>
</evidence>
<dbReference type="InParanoid" id="B4JZC8"/>
<dbReference type="GO" id="GO:0007623">
    <property type="term" value="P:circadian rhythm"/>
    <property type="evidence" value="ECO:0007669"/>
    <property type="project" value="UniProtKB-ARBA"/>
</dbReference>
<protein>
    <submittedName>
        <fullName evidence="5">GH25091</fullName>
    </submittedName>
</protein>
<dbReference type="PhylomeDB" id="B4JZC8"/>
<dbReference type="InterPro" id="IPR010562">
    <property type="entry name" value="Haemolymph_juvenile_hormone-bd"/>
</dbReference>
<dbReference type="OrthoDB" id="8196554at2759"/>
<dbReference type="Pfam" id="PF06585">
    <property type="entry name" value="JHBP"/>
    <property type="match status" value="1"/>
</dbReference>
<dbReference type="HOGENOM" id="CLU_069908_2_0_1"/>
<keyword evidence="1 4" id="KW-0732">Signal</keyword>
<dbReference type="GO" id="GO:0005615">
    <property type="term" value="C:extracellular space"/>
    <property type="evidence" value="ECO:0007669"/>
    <property type="project" value="TreeGrafter"/>
</dbReference>
<dbReference type="PANTHER" id="PTHR11008:SF18">
    <property type="entry name" value="BCDNA.GH05536-RELATED"/>
    <property type="match status" value="1"/>
</dbReference>
<feature type="signal peptide" evidence="4">
    <location>
        <begin position="1"/>
        <end position="20"/>
    </location>
</feature>
<accession>B4JZC8</accession>
<dbReference type="SMART" id="SM00700">
    <property type="entry name" value="JHBP"/>
    <property type="match status" value="1"/>
</dbReference>
<organism evidence="6">
    <name type="scientific">Drosophila grimshawi</name>
    <name type="common">Hawaiian fruit fly</name>
    <name type="synonym">Idiomyia grimshawi</name>
    <dbReference type="NCBI Taxonomy" id="7222"/>
    <lineage>
        <taxon>Eukaryota</taxon>
        <taxon>Metazoa</taxon>
        <taxon>Ecdysozoa</taxon>
        <taxon>Arthropoda</taxon>
        <taxon>Hexapoda</taxon>
        <taxon>Insecta</taxon>
        <taxon>Pterygota</taxon>
        <taxon>Neoptera</taxon>
        <taxon>Endopterygota</taxon>
        <taxon>Diptera</taxon>
        <taxon>Brachycera</taxon>
        <taxon>Muscomorpha</taxon>
        <taxon>Ephydroidea</taxon>
        <taxon>Drosophilidae</taxon>
        <taxon>Drosophila</taxon>
        <taxon>Hawaiian Drosophila</taxon>
    </lineage>
</organism>
<keyword evidence="6" id="KW-1185">Reference proteome</keyword>
<dbReference type="FunFam" id="3.15.10.30:FF:000001">
    <property type="entry name" value="Takeout-like protein 1"/>
    <property type="match status" value="1"/>
</dbReference>